<organism evidence="14 15">
    <name type="scientific">Bifidobacterium thermacidophilum subsp. thermacidophilum</name>
    <dbReference type="NCBI Taxonomy" id="79262"/>
    <lineage>
        <taxon>Bacteria</taxon>
        <taxon>Bacillati</taxon>
        <taxon>Actinomycetota</taxon>
        <taxon>Actinomycetes</taxon>
        <taxon>Bifidobacteriales</taxon>
        <taxon>Bifidobacteriaceae</taxon>
        <taxon>Bifidobacterium</taxon>
    </lineage>
</organism>
<evidence type="ECO:0000256" key="7">
    <source>
        <dbReference type="ARBA" id="ARBA00022840"/>
    </source>
</evidence>
<evidence type="ECO:0000256" key="10">
    <source>
        <dbReference type="SAM" id="MobiDB-lite"/>
    </source>
</evidence>
<evidence type="ECO:0000256" key="8">
    <source>
        <dbReference type="ARBA" id="ARBA00047899"/>
    </source>
</evidence>
<dbReference type="Proteomes" id="UP000029003">
    <property type="component" value="Unassembled WGS sequence"/>
</dbReference>
<evidence type="ECO:0000256" key="3">
    <source>
        <dbReference type="ARBA" id="ARBA00022679"/>
    </source>
</evidence>
<feature type="domain" description="PASTA" evidence="13">
    <location>
        <begin position="691"/>
        <end position="759"/>
    </location>
</feature>
<dbReference type="EMBL" id="JGZT01000006">
    <property type="protein sequence ID" value="KFJ02743.1"/>
    <property type="molecule type" value="Genomic_DNA"/>
</dbReference>
<dbReference type="GO" id="GO:0005524">
    <property type="term" value="F:ATP binding"/>
    <property type="evidence" value="ECO:0007669"/>
    <property type="project" value="UniProtKB-KW"/>
</dbReference>
<dbReference type="Gene3D" id="1.10.510.10">
    <property type="entry name" value="Transferase(Phosphotransferase) domain 1"/>
    <property type="match status" value="1"/>
</dbReference>
<dbReference type="AlphaFoldDB" id="A0A087E4P2"/>
<evidence type="ECO:0000313" key="14">
    <source>
        <dbReference type="EMBL" id="KFJ02743.1"/>
    </source>
</evidence>
<comment type="caution">
    <text evidence="14">The sequence shown here is derived from an EMBL/GenBank/DDBJ whole genome shotgun (WGS) entry which is preliminary data.</text>
</comment>
<feature type="compositionally biased region" description="Polar residues" evidence="10">
    <location>
        <begin position="402"/>
        <end position="418"/>
    </location>
</feature>
<dbReference type="SUPFAM" id="SSF56112">
    <property type="entry name" value="Protein kinase-like (PK-like)"/>
    <property type="match status" value="1"/>
</dbReference>
<dbReference type="InterPro" id="IPR008271">
    <property type="entry name" value="Ser/Thr_kinase_AS"/>
</dbReference>
<feature type="region of interest" description="Disordered" evidence="10">
    <location>
        <begin position="332"/>
        <end position="434"/>
    </location>
</feature>
<sequence length="760" mass="81009">MTETANEGQIIDDRYRIVRKIADGGMATVYEAIDVRLDRHVAVKVMHAQLAQGPHREQFVERFHREARSAAAIANPHIVQVYDTGEVDGRNYLVMEYVHGVNLRYEMNQQGPFTVRETLRIVAETLDGLAAAHHTGVVHRDIKPENILLNDRGHVQITDFGLAKAASQATLSTTGMLLGTAAYLAPEMIENNQATPQGDLYSVGIMAWEMLAGEPPFQSDNPVTMVFKHVHEDVPPVITRCPGIEPSVSEFIAQLTARSVEDRPANAMEAQRLLRTVISGMPMEAWLYRRSDDPMRDESTGDGESPLAPNGLVASRGEGGHDAAAPITAVAQSDYPPQPPAPSSPSSSAATSATTSATASADMSPDASATTPSDGRSGAANTPDTRTRILAADSNAARKPRSITSQDAFTQAITTTDTSDIEPSGVAEHSRGGRRRSKVPIIVAAIMAVVLAAGAGCGAWWYYLGPGSYWTMPKPTDLTCKTGKTCTIKNVSWSSFRSTLNVAGIPYSVAQEYSDTVEEGNIISTTPSTVGAHISKRSAGNVRVTVSKGVRQATIPSDITDPSTDNGKDPLTALEKAGFTNISHNINDDEYSLTVPKNALLSISPDPGTTMEHNDSVVVKLSLGPMPVNMPDVVGRTKDEAQALFDSLQLKATYSEEYSDTVPNGSIISASQTVGTQLHWGDTVDVVVSKGPQMVTLPDVTGKSTSDATAALQALGLEVKVSAPLGDLTHTVRLQSPSAGQQVRVRDANGNKTVITLTVV</sequence>
<dbReference type="InterPro" id="IPR011009">
    <property type="entry name" value="Kinase-like_dom_sf"/>
</dbReference>
<evidence type="ECO:0000259" key="13">
    <source>
        <dbReference type="PROSITE" id="PS51178"/>
    </source>
</evidence>
<dbReference type="GO" id="GO:0045717">
    <property type="term" value="P:negative regulation of fatty acid biosynthetic process"/>
    <property type="evidence" value="ECO:0007669"/>
    <property type="project" value="UniProtKB-ARBA"/>
</dbReference>
<protein>
    <recommendedName>
        <fullName evidence="1">non-specific serine/threonine protein kinase</fullName>
        <ecNumber evidence="1">2.7.11.1</ecNumber>
    </recommendedName>
</protein>
<dbReference type="Gene3D" id="3.30.10.20">
    <property type="match status" value="4"/>
</dbReference>
<dbReference type="InterPro" id="IPR000719">
    <property type="entry name" value="Prot_kinase_dom"/>
</dbReference>
<dbReference type="PANTHER" id="PTHR43289:SF6">
    <property type="entry name" value="SERINE_THREONINE-PROTEIN KINASE NEKL-3"/>
    <property type="match status" value="1"/>
</dbReference>
<dbReference type="EC" id="2.7.11.1" evidence="1"/>
<dbReference type="FunFam" id="1.10.510.10:FF:000021">
    <property type="entry name" value="Serine/threonine protein kinase"/>
    <property type="match status" value="1"/>
</dbReference>
<comment type="catalytic activity">
    <reaction evidence="9">
        <text>L-seryl-[protein] + ATP = O-phospho-L-seryl-[protein] + ADP + H(+)</text>
        <dbReference type="Rhea" id="RHEA:17989"/>
        <dbReference type="Rhea" id="RHEA-COMP:9863"/>
        <dbReference type="Rhea" id="RHEA-COMP:11604"/>
        <dbReference type="ChEBI" id="CHEBI:15378"/>
        <dbReference type="ChEBI" id="CHEBI:29999"/>
        <dbReference type="ChEBI" id="CHEBI:30616"/>
        <dbReference type="ChEBI" id="CHEBI:83421"/>
        <dbReference type="ChEBI" id="CHEBI:456216"/>
        <dbReference type="EC" id="2.7.11.1"/>
    </reaction>
</comment>
<comment type="catalytic activity">
    <reaction evidence="8">
        <text>L-threonyl-[protein] + ATP = O-phospho-L-threonyl-[protein] + ADP + H(+)</text>
        <dbReference type="Rhea" id="RHEA:46608"/>
        <dbReference type="Rhea" id="RHEA-COMP:11060"/>
        <dbReference type="Rhea" id="RHEA-COMP:11605"/>
        <dbReference type="ChEBI" id="CHEBI:15378"/>
        <dbReference type="ChEBI" id="CHEBI:30013"/>
        <dbReference type="ChEBI" id="CHEBI:30616"/>
        <dbReference type="ChEBI" id="CHEBI:61977"/>
        <dbReference type="ChEBI" id="CHEBI:456216"/>
        <dbReference type="EC" id="2.7.11.1"/>
    </reaction>
</comment>
<dbReference type="FunFam" id="3.30.200.20:FF:000035">
    <property type="entry name" value="Serine/threonine protein kinase Stk1"/>
    <property type="match status" value="1"/>
</dbReference>
<keyword evidence="11" id="KW-0472">Membrane</keyword>
<dbReference type="SMART" id="SM00740">
    <property type="entry name" value="PASTA"/>
    <property type="match status" value="4"/>
</dbReference>
<dbReference type="CDD" id="cd06577">
    <property type="entry name" value="PASTA_pknB"/>
    <property type="match status" value="4"/>
</dbReference>
<feature type="domain" description="PASTA" evidence="13">
    <location>
        <begin position="624"/>
        <end position="690"/>
    </location>
</feature>
<keyword evidence="11" id="KW-1133">Transmembrane helix</keyword>
<dbReference type="SMART" id="SM00220">
    <property type="entry name" value="S_TKc"/>
    <property type="match status" value="1"/>
</dbReference>
<keyword evidence="5" id="KW-0547">Nucleotide-binding</keyword>
<dbReference type="GO" id="GO:0004674">
    <property type="term" value="F:protein serine/threonine kinase activity"/>
    <property type="evidence" value="ECO:0007669"/>
    <property type="project" value="UniProtKB-KW"/>
</dbReference>
<feature type="domain" description="Protein kinase" evidence="12">
    <location>
        <begin position="15"/>
        <end position="287"/>
    </location>
</feature>
<evidence type="ECO:0000256" key="5">
    <source>
        <dbReference type="ARBA" id="ARBA00022741"/>
    </source>
</evidence>
<dbReference type="RefSeq" id="WP_029576483.1">
    <property type="nucleotide sequence ID" value="NZ_JGZT01000006.1"/>
</dbReference>
<proteinExistence type="predicted"/>
<gene>
    <name evidence="14" type="ORF">THER5_1208</name>
</gene>
<evidence type="ECO:0000256" key="6">
    <source>
        <dbReference type="ARBA" id="ARBA00022777"/>
    </source>
</evidence>
<dbReference type="PROSITE" id="PS00108">
    <property type="entry name" value="PROTEIN_KINASE_ST"/>
    <property type="match status" value="1"/>
</dbReference>
<evidence type="ECO:0000259" key="12">
    <source>
        <dbReference type="PROSITE" id="PS50011"/>
    </source>
</evidence>
<accession>A0A087E4P2</accession>
<dbReference type="Gene3D" id="3.30.200.20">
    <property type="entry name" value="Phosphorylase Kinase, domain 1"/>
    <property type="match status" value="1"/>
</dbReference>
<keyword evidence="4" id="KW-0677">Repeat</keyword>
<dbReference type="PANTHER" id="PTHR43289">
    <property type="entry name" value="MITOGEN-ACTIVATED PROTEIN KINASE KINASE KINASE 20-RELATED"/>
    <property type="match status" value="1"/>
</dbReference>
<dbReference type="Pfam" id="PF00069">
    <property type="entry name" value="Pkinase"/>
    <property type="match status" value="1"/>
</dbReference>
<evidence type="ECO:0000256" key="2">
    <source>
        <dbReference type="ARBA" id="ARBA00022527"/>
    </source>
</evidence>
<keyword evidence="2" id="KW-0723">Serine/threonine-protein kinase</keyword>
<feature type="compositionally biased region" description="Low complexity" evidence="10">
    <location>
        <begin position="344"/>
        <end position="371"/>
    </location>
</feature>
<dbReference type="CDD" id="cd14014">
    <property type="entry name" value="STKc_PknB_like"/>
    <property type="match status" value="1"/>
</dbReference>
<keyword evidence="7" id="KW-0067">ATP-binding</keyword>
<keyword evidence="3 14" id="KW-0808">Transferase</keyword>
<feature type="region of interest" description="Disordered" evidence="10">
    <location>
        <begin position="293"/>
        <end position="320"/>
    </location>
</feature>
<dbReference type="InterPro" id="IPR005543">
    <property type="entry name" value="PASTA_dom"/>
</dbReference>
<evidence type="ECO:0000256" key="4">
    <source>
        <dbReference type="ARBA" id="ARBA00022737"/>
    </source>
</evidence>
<evidence type="ECO:0000256" key="9">
    <source>
        <dbReference type="ARBA" id="ARBA00048679"/>
    </source>
</evidence>
<keyword evidence="11" id="KW-0812">Transmembrane</keyword>
<dbReference type="OrthoDB" id="9762169at2"/>
<evidence type="ECO:0000256" key="11">
    <source>
        <dbReference type="SAM" id="Phobius"/>
    </source>
</evidence>
<name>A0A087E4P2_9BIFI</name>
<dbReference type="GO" id="GO:0106310">
    <property type="term" value="F:protein serine kinase activity"/>
    <property type="evidence" value="ECO:0007669"/>
    <property type="project" value="RHEA"/>
</dbReference>
<reference evidence="14 15" key="1">
    <citation type="submission" date="2014-03" db="EMBL/GenBank/DDBJ databases">
        <title>Genomics of Bifidobacteria.</title>
        <authorList>
            <person name="Ventura M."/>
            <person name="Milani C."/>
            <person name="Lugli G.A."/>
        </authorList>
    </citation>
    <scope>NUCLEOTIDE SEQUENCE [LARGE SCALE GENOMIC DNA]</scope>
    <source>
        <strain evidence="14 15">LMG 21395</strain>
    </source>
</reference>
<keyword evidence="6 14" id="KW-0418">Kinase</keyword>
<evidence type="ECO:0000313" key="15">
    <source>
        <dbReference type="Proteomes" id="UP000029003"/>
    </source>
</evidence>
<evidence type="ECO:0000256" key="1">
    <source>
        <dbReference type="ARBA" id="ARBA00012513"/>
    </source>
</evidence>
<dbReference type="Pfam" id="PF03793">
    <property type="entry name" value="PASTA"/>
    <property type="match status" value="3"/>
</dbReference>
<dbReference type="PROSITE" id="PS50011">
    <property type="entry name" value="PROTEIN_KINASE_DOM"/>
    <property type="match status" value="1"/>
</dbReference>
<dbReference type="PROSITE" id="PS51178">
    <property type="entry name" value="PASTA"/>
    <property type="match status" value="2"/>
</dbReference>
<feature type="transmembrane region" description="Helical" evidence="11">
    <location>
        <begin position="439"/>
        <end position="463"/>
    </location>
</feature>